<feature type="transmembrane region" description="Helical" evidence="10">
    <location>
        <begin position="170"/>
        <end position="189"/>
    </location>
</feature>
<evidence type="ECO:0000313" key="14">
    <source>
        <dbReference type="Proteomes" id="UP000604117"/>
    </source>
</evidence>
<keyword evidence="3 10" id="KW-0812">Transmembrane</keyword>
<dbReference type="Pfam" id="PF00122">
    <property type="entry name" value="E1-E2_ATPase"/>
    <property type="match status" value="1"/>
</dbReference>
<dbReference type="InterPro" id="IPR023299">
    <property type="entry name" value="ATPase_P-typ_cyto_dom_N"/>
</dbReference>
<dbReference type="SFLD" id="SFLDF00027">
    <property type="entry name" value="p-type_atpase"/>
    <property type="match status" value="1"/>
</dbReference>
<dbReference type="InterPro" id="IPR023214">
    <property type="entry name" value="HAD_sf"/>
</dbReference>
<keyword evidence="5 10" id="KW-0547">Nucleotide-binding</keyword>
<keyword evidence="14" id="KW-1185">Reference proteome</keyword>
<evidence type="ECO:0000256" key="8">
    <source>
        <dbReference type="ARBA" id="ARBA00022989"/>
    </source>
</evidence>
<dbReference type="SFLD" id="SFLDS00003">
    <property type="entry name" value="Haloacid_Dehalogenase"/>
    <property type="match status" value="1"/>
</dbReference>
<keyword evidence="9 10" id="KW-0472">Membrane</keyword>
<dbReference type="Gene3D" id="3.40.50.1000">
    <property type="entry name" value="HAD superfamily/HAD-like"/>
    <property type="match status" value="1"/>
</dbReference>
<keyword evidence="10" id="KW-1003">Cell membrane</keyword>
<dbReference type="InterPro" id="IPR008250">
    <property type="entry name" value="ATPase_P-typ_transduc_dom_A_sf"/>
</dbReference>
<evidence type="ECO:0000256" key="11">
    <source>
        <dbReference type="SAM" id="MobiDB-lite"/>
    </source>
</evidence>
<evidence type="ECO:0000256" key="6">
    <source>
        <dbReference type="ARBA" id="ARBA00022840"/>
    </source>
</evidence>
<dbReference type="PRINTS" id="PR00119">
    <property type="entry name" value="CATATPASE"/>
</dbReference>
<dbReference type="NCBIfam" id="TIGR01525">
    <property type="entry name" value="ATPase-IB_hvy"/>
    <property type="match status" value="1"/>
</dbReference>
<feature type="domain" description="P-type ATPase A" evidence="12">
    <location>
        <begin position="230"/>
        <end position="329"/>
    </location>
</feature>
<comment type="similarity">
    <text evidence="2 10">Belongs to the cation transport ATPase (P-type) (TC 3.A.3) family. Type IB subfamily.</text>
</comment>
<proteinExistence type="inferred from homology"/>
<feature type="transmembrane region" description="Helical" evidence="10">
    <location>
        <begin position="379"/>
        <end position="412"/>
    </location>
</feature>
<dbReference type="InterPro" id="IPR059000">
    <property type="entry name" value="ATPase_P-type_domA"/>
</dbReference>
<comment type="caution">
    <text evidence="13">The sequence shown here is derived from an EMBL/GenBank/DDBJ whole genome shotgun (WGS) entry which is preliminary data.</text>
</comment>
<sequence length="758" mass="78225">MAAPFLAIFSQASGAVSWLSASQASQPAMVLKVRGSMPETLPRGYDTLADIPPGGIVVGMRHDSGTGHASPHAAVDHAGHGGHGGHQGHDKHAGHDPEQFRRKFWLSLALTVPIVVTSEMVMDWFGYSLDFPGIDWIGPVLGSVVFLYGGWPFLVGAVREVRDRAPGMMLLISMAITVAYGASLATAVGAFDLDFWWELAALVTIMLLGHWQEMKAIGQAQGALAALAALLPDDAERVTDAGVATVPVSALELGDVVLVRPGGRVPADGRVVDGAAEVDESMITGESRPVPRQVGDRVVAGTVVTDSALRVRIDAVGADTALAGIQRLVAQAQASGGRAQVLADRFAAALFYVATAVAVVTFLAWWAAGNVDDSVVRTITVLVIACPHALGLAIPLVIALSTALSARAGILVKDRLALERMRTVDAVLFDKTGTLTRGAHKVTGVAATDGLTEQEVLHLGGGVEADSEHPLAKAIVTAAGTPARATDFRALTGRGVRATIDGTAYAVGGPALLRELAVEAPADLTTATAAWSARGAAVLHLVRLNAESGGVRVVGAFALEDEVRPEARQAIAALREQGIRKIAMITGDSRAVAEAVAADLGFRDGVDEVFAEVLPADKDRAVADLQARGLRVAMVGDGVNDAPALARADVGIAIGAGTDVAIESAGVVLASSDPRGVTGVIRLSRAAYRKMIQNLAWAAGYNVVAIPLAAGVLAWAGLTLSPAVGAVLMSASTIVVALNAQLLRRVRLAPADRIPTGG</sequence>
<evidence type="ECO:0000256" key="1">
    <source>
        <dbReference type="ARBA" id="ARBA00004651"/>
    </source>
</evidence>
<dbReference type="InterPro" id="IPR044492">
    <property type="entry name" value="P_typ_ATPase_HD_dom"/>
</dbReference>
<dbReference type="PRINTS" id="PR00943">
    <property type="entry name" value="CUATPASE"/>
</dbReference>
<dbReference type="PANTHER" id="PTHR43520">
    <property type="entry name" value="ATP7, ISOFORM B"/>
    <property type="match status" value="1"/>
</dbReference>
<keyword evidence="8 10" id="KW-1133">Transmembrane helix</keyword>
<evidence type="ECO:0000256" key="5">
    <source>
        <dbReference type="ARBA" id="ARBA00022741"/>
    </source>
</evidence>
<dbReference type="EMBL" id="BONE01000039">
    <property type="protein sequence ID" value="GIF75149.1"/>
    <property type="molecule type" value="Genomic_DNA"/>
</dbReference>
<protein>
    <submittedName>
        <fullName evidence="13">Copper-translocating P-type ATPase</fullName>
    </submittedName>
</protein>
<dbReference type="InterPro" id="IPR018303">
    <property type="entry name" value="ATPase_P-typ_P_site"/>
</dbReference>
<dbReference type="SFLD" id="SFLDG00002">
    <property type="entry name" value="C1.7:_P-type_atpase_like"/>
    <property type="match status" value="1"/>
</dbReference>
<keyword evidence="4 10" id="KW-0479">Metal-binding</keyword>
<dbReference type="Pfam" id="PF00702">
    <property type="entry name" value="Hydrolase"/>
    <property type="match status" value="1"/>
</dbReference>
<dbReference type="Gene3D" id="2.70.150.10">
    <property type="entry name" value="Calcium-transporting ATPase, cytoplasmic transduction domain A"/>
    <property type="match status" value="1"/>
</dbReference>
<dbReference type="InterPro" id="IPR001757">
    <property type="entry name" value="P_typ_ATPase"/>
</dbReference>
<dbReference type="Gene3D" id="3.40.1110.10">
    <property type="entry name" value="Calcium-transporting ATPase, cytoplasmic domain N"/>
    <property type="match status" value="1"/>
</dbReference>
<dbReference type="SUPFAM" id="SSF81653">
    <property type="entry name" value="Calcium ATPase, transduction domain A"/>
    <property type="match status" value="1"/>
</dbReference>
<evidence type="ECO:0000259" key="12">
    <source>
        <dbReference type="Pfam" id="PF00122"/>
    </source>
</evidence>
<name>A0ABQ4CV29_9ACTN</name>
<reference evidence="13 14" key="1">
    <citation type="submission" date="2021-01" db="EMBL/GenBank/DDBJ databases">
        <title>Whole genome shotgun sequence of Asanoa siamensis NBRC 107932.</title>
        <authorList>
            <person name="Komaki H."/>
            <person name="Tamura T."/>
        </authorList>
    </citation>
    <scope>NUCLEOTIDE SEQUENCE [LARGE SCALE GENOMIC DNA]</scope>
    <source>
        <strain evidence="13 14">NBRC 107932</strain>
    </source>
</reference>
<evidence type="ECO:0000256" key="10">
    <source>
        <dbReference type="RuleBase" id="RU362081"/>
    </source>
</evidence>
<keyword evidence="7" id="KW-1278">Translocase</keyword>
<evidence type="ECO:0000256" key="2">
    <source>
        <dbReference type="ARBA" id="ARBA00006024"/>
    </source>
</evidence>
<evidence type="ECO:0000313" key="13">
    <source>
        <dbReference type="EMBL" id="GIF75149.1"/>
    </source>
</evidence>
<feature type="transmembrane region" description="Helical" evidence="10">
    <location>
        <begin position="137"/>
        <end position="158"/>
    </location>
</feature>
<dbReference type="InterPro" id="IPR023298">
    <property type="entry name" value="ATPase_P-typ_TM_dom_sf"/>
</dbReference>
<dbReference type="InterPro" id="IPR036412">
    <property type="entry name" value="HAD-like_sf"/>
</dbReference>
<comment type="subcellular location">
    <subcellularLocation>
        <location evidence="1">Cell membrane</location>
        <topology evidence="1">Multi-pass membrane protein</topology>
    </subcellularLocation>
</comment>
<dbReference type="PROSITE" id="PS00154">
    <property type="entry name" value="ATPASE_E1_E2"/>
    <property type="match status" value="1"/>
</dbReference>
<feature type="transmembrane region" description="Helical" evidence="10">
    <location>
        <begin position="195"/>
        <end position="211"/>
    </location>
</feature>
<dbReference type="NCBIfam" id="TIGR01494">
    <property type="entry name" value="ATPase_P-type"/>
    <property type="match status" value="1"/>
</dbReference>
<evidence type="ECO:0000256" key="9">
    <source>
        <dbReference type="ARBA" id="ARBA00023136"/>
    </source>
</evidence>
<keyword evidence="6 10" id="KW-0067">ATP-binding</keyword>
<feature type="transmembrane region" description="Helical" evidence="10">
    <location>
        <begin position="723"/>
        <end position="743"/>
    </location>
</feature>
<feature type="transmembrane region" description="Helical" evidence="10">
    <location>
        <begin position="346"/>
        <end position="367"/>
    </location>
</feature>
<gene>
    <name evidence="13" type="ORF">Asi02nite_46670</name>
</gene>
<accession>A0ABQ4CV29</accession>
<dbReference type="SUPFAM" id="SSF56784">
    <property type="entry name" value="HAD-like"/>
    <property type="match status" value="1"/>
</dbReference>
<dbReference type="InterPro" id="IPR027256">
    <property type="entry name" value="P-typ_ATPase_IB"/>
</dbReference>
<organism evidence="13 14">
    <name type="scientific">Asanoa siamensis</name>
    <dbReference type="NCBI Taxonomy" id="926357"/>
    <lineage>
        <taxon>Bacteria</taxon>
        <taxon>Bacillati</taxon>
        <taxon>Actinomycetota</taxon>
        <taxon>Actinomycetes</taxon>
        <taxon>Micromonosporales</taxon>
        <taxon>Micromonosporaceae</taxon>
        <taxon>Asanoa</taxon>
    </lineage>
</organism>
<evidence type="ECO:0000256" key="3">
    <source>
        <dbReference type="ARBA" id="ARBA00022692"/>
    </source>
</evidence>
<feature type="region of interest" description="Disordered" evidence="11">
    <location>
        <begin position="62"/>
        <end position="95"/>
    </location>
</feature>
<evidence type="ECO:0000256" key="7">
    <source>
        <dbReference type="ARBA" id="ARBA00022967"/>
    </source>
</evidence>
<feature type="transmembrane region" description="Helical" evidence="10">
    <location>
        <begin position="104"/>
        <end position="125"/>
    </location>
</feature>
<dbReference type="PANTHER" id="PTHR43520:SF8">
    <property type="entry name" value="P-TYPE CU(+) TRANSPORTER"/>
    <property type="match status" value="1"/>
</dbReference>
<dbReference type="NCBIfam" id="TIGR01511">
    <property type="entry name" value="ATPase-IB1_Cu"/>
    <property type="match status" value="1"/>
</dbReference>
<dbReference type="Proteomes" id="UP000604117">
    <property type="component" value="Unassembled WGS sequence"/>
</dbReference>
<evidence type="ECO:0000256" key="4">
    <source>
        <dbReference type="ARBA" id="ARBA00022723"/>
    </source>
</evidence>
<dbReference type="SUPFAM" id="SSF81665">
    <property type="entry name" value="Calcium ATPase, transmembrane domain M"/>
    <property type="match status" value="1"/>
</dbReference>
<feature type="transmembrane region" description="Helical" evidence="10">
    <location>
        <begin position="695"/>
        <end position="717"/>
    </location>
</feature>